<evidence type="ECO:0000313" key="1">
    <source>
        <dbReference type="EMBL" id="KAJ4437605.1"/>
    </source>
</evidence>
<name>A0ABQ8STT7_PERAM</name>
<dbReference type="PANTHER" id="PTHR10972">
    <property type="entry name" value="OXYSTEROL-BINDING PROTEIN-RELATED"/>
    <property type="match status" value="1"/>
</dbReference>
<evidence type="ECO:0000313" key="2">
    <source>
        <dbReference type="Proteomes" id="UP001148838"/>
    </source>
</evidence>
<dbReference type="EMBL" id="JAJSOF020000021">
    <property type="protein sequence ID" value="KAJ4437605.1"/>
    <property type="molecule type" value="Genomic_DNA"/>
</dbReference>
<dbReference type="Pfam" id="PF01237">
    <property type="entry name" value="Oxysterol_BP"/>
    <property type="match status" value="1"/>
</dbReference>
<dbReference type="SUPFAM" id="SSF144000">
    <property type="entry name" value="Oxysterol-binding protein-like"/>
    <property type="match status" value="1"/>
</dbReference>
<gene>
    <name evidence="1" type="ORF">ANN_17750</name>
</gene>
<comment type="caution">
    <text evidence="1">The sequence shown here is derived from an EMBL/GenBank/DDBJ whole genome shotgun (WGS) entry which is preliminary data.</text>
</comment>
<protein>
    <submittedName>
        <fullName evidence="1">Uncharacterized protein</fullName>
    </submittedName>
</protein>
<dbReference type="PANTHER" id="PTHR10972:SF209">
    <property type="entry name" value="OXYSTEROL-BINDING PROTEIN"/>
    <property type="match status" value="1"/>
</dbReference>
<dbReference type="Proteomes" id="UP001148838">
    <property type="component" value="Unassembled WGS sequence"/>
</dbReference>
<reference evidence="1 2" key="1">
    <citation type="journal article" date="2022" name="Allergy">
        <title>Genome assembly and annotation of Periplaneta americana reveal a comprehensive cockroach allergen profile.</title>
        <authorList>
            <person name="Wang L."/>
            <person name="Xiong Q."/>
            <person name="Saelim N."/>
            <person name="Wang L."/>
            <person name="Nong W."/>
            <person name="Wan A.T."/>
            <person name="Shi M."/>
            <person name="Liu X."/>
            <person name="Cao Q."/>
            <person name="Hui J.H.L."/>
            <person name="Sookrung N."/>
            <person name="Leung T.F."/>
            <person name="Tungtrongchitr A."/>
            <person name="Tsui S.K.W."/>
        </authorList>
    </citation>
    <scope>NUCLEOTIDE SEQUENCE [LARGE SCALE GENOMIC DNA]</scope>
    <source>
        <strain evidence="1">PWHHKU_190912</strain>
    </source>
</reference>
<sequence length="377" mass="44111">MPVIFNEPLSFLQRMVEYMEYAHLLRRAAEETDPVGRMQKQVVKAASLEKPLLRRVACDRSAHVAQLPVPPLPSVSIVHCSDIVKNMAEQVSGEVCVENDCVIEDLLRVPFNRRTYNEKVEIVKMERPTPELNLSMDVKEKRHELLNIYFRSRLREMILVHEFRESIPNLYGSLGTSLVYCLTLAFIYHRYREFMQKAEQQKTIMLQSHLLRLQRRRIEHKKPATDVHDFEKDLIRRKIRKFHDHGNSDYSSNGDVVYCQEKTVKCEKKFQLEQHSKTTAHLRSKQKDLQTYVNISCRRSGYKVDISVGSFDNVIAVAFDIELLQCGYTKTMQYVHMLPLSSVYTVPFRCFNHYIETPHLHTVMNKGRTYHNTASSC</sequence>
<dbReference type="InterPro" id="IPR000648">
    <property type="entry name" value="Oxysterol-bd"/>
</dbReference>
<keyword evidence="2" id="KW-1185">Reference proteome</keyword>
<proteinExistence type="predicted"/>
<dbReference type="InterPro" id="IPR037239">
    <property type="entry name" value="OSBP_sf"/>
</dbReference>
<organism evidence="1 2">
    <name type="scientific">Periplaneta americana</name>
    <name type="common">American cockroach</name>
    <name type="synonym">Blatta americana</name>
    <dbReference type="NCBI Taxonomy" id="6978"/>
    <lineage>
        <taxon>Eukaryota</taxon>
        <taxon>Metazoa</taxon>
        <taxon>Ecdysozoa</taxon>
        <taxon>Arthropoda</taxon>
        <taxon>Hexapoda</taxon>
        <taxon>Insecta</taxon>
        <taxon>Pterygota</taxon>
        <taxon>Neoptera</taxon>
        <taxon>Polyneoptera</taxon>
        <taxon>Dictyoptera</taxon>
        <taxon>Blattodea</taxon>
        <taxon>Blattoidea</taxon>
        <taxon>Blattidae</taxon>
        <taxon>Blattinae</taxon>
        <taxon>Periplaneta</taxon>
    </lineage>
</organism>
<accession>A0ABQ8STT7</accession>